<proteinExistence type="predicted"/>
<dbReference type="OrthoDB" id="10252740at2759"/>
<evidence type="ECO:0000256" key="1">
    <source>
        <dbReference type="SAM" id="MobiDB-lite"/>
    </source>
</evidence>
<dbReference type="PROSITE" id="PS50822">
    <property type="entry name" value="PIWI"/>
    <property type="match status" value="1"/>
</dbReference>
<feature type="region of interest" description="Disordered" evidence="1">
    <location>
        <begin position="1"/>
        <end position="23"/>
    </location>
</feature>
<dbReference type="InterPro" id="IPR029071">
    <property type="entry name" value="Ubiquitin-like_domsf"/>
</dbReference>
<sequence>MLREHTLLRAEKTSREGAPQGPQEYVSWSRDFLVSDCETALALPGAAVAPAVASMEEGGYLESSSSIEAVGKKFIRGATIDNWTCLNISAMRSEEVQRFCRDLIHICNATGLNINPNPVVEIRSAAPTNIVNALVEVDKRATRTLVKQGAENHLQLLILIMPDASDSLGFLKRVCKTNLGIASQCCLAKHVSKRSKHYMESVAHEISVKVGERNSVLERTIVRNDIPYVSETPSIFFAAGVHTTSSIPTVGGRNSVLEQTIVRNDIPYVSEAPSTFSTSSIAMICKKVEGRRCSNKLGEGQVTNIIRARETCKCPQEREAPSGEELSYITTVFVCVYGYKISMPVNLHTTTVGELIQAALVKKRIKIEDAHFLSNGRILDENSLLHSVHIQQDSSILVTRRSRGGALTSHFLCFEQLSVVLPNNSSRWFRRVWIPNDLITLEQAEAAVSYLLDKLLPFTVKTCVVHFQKRVTFDIIGM</sequence>
<feature type="non-terminal residue" evidence="4">
    <location>
        <position position="1"/>
    </location>
</feature>
<evidence type="ECO:0000259" key="3">
    <source>
        <dbReference type="PROSITE" id="PS50822"/>
    </source>
</evidence>
<dbReference type="InterPro" id="IPR003165">
    <property type="entry name" value="Piwi"/>
</dbReference>
<dbReference type="GO" id="GO:0003676">
    <property type="term" value="F:nucleic acid binding"/>
    <property type="evidence" value="ECO:0007669"/>
    <property type="project" value="InterPro"/>
</dbReference>
<feature type="domain" description="Ubiquitin-like" evidence="2">
    <location>
        <begin position="349"/>
        <end position="405"/>
    </location>
</feature>
<dbReference type="AlphaFoldDB" id="A0A5J9T0B0"/>
<dbReference type="InterPro" id="IPR012337">
    <property type="entry name" value="RNaseH-like_sf"/>
</dbReference>
<dbReference type="Gene3D" id="3.40.50.2300">
    <property type="match status" value="1"/>
</dbReference>
<gene>
    <name evidence="4" type="ORF">EJB05_47834</name>
</gene>
<comment type="caution">
    <text evidence="4">The sequence shown here is derived from an EMBL/GenBank/DDBJ whole genome shotgun (WGS) entry which is preliminary data.</text>
</comment>
<reference evidence="4 5" key="1">
    <citation type="journal article" date="2019" name="Sci. Rep.">
        <title>A high-quality genome of Eragrostis curvula grass provides insights into Poaceae evolution and supports new strategies to enhance forage quality.</title>
        <authorList>
            <person name="Carballo J."/>
            <person name="Santos B.A.C.M."/>
            <person name="Zappacosta D."/>
            <person name="Garbus I."/>
            <person name="Selva J.P."/>
            <person name="Gallo C.A."/>
            <person name="Diaz A."/>
            <person name="Albertini E."/>
            <person name="Caccamo M."/>
            <person name="Echenique V."/>
        </authorList>
    </citation>
    <scope>NUCLEOTIDE SEQUENCE [LARGE SCALE GENOMIC DNA]</scope>
    <source>
        <strain evidence="5">cv. Victoria</strain>
        <tissue evidence="4">Leaf</tissue>
    </source>
</reference>
<dbReference type="PANTHER" id="PTHR22891">
    <property type="entry name" value="EUKARYOTIC TRANSLATION INITIATION FACTOR 2C"/>
    <property type="match status" value="1"/>
</dbReference>
<evidence type="ECO:0000313" key="4">
    <source>
        <dbReference type="EMBL" id="TVU04703.1"/>
    </source>
</evidence>
<dbReference type="EMBL" id="RWGY01000051">
    <property type="protein sequence ID" value="TVU04703.1"/>
    <property type="molecule type" value="Genomic_DNA"/>
</dbReference>
<dbReference type="SUPFAM" id="SSF54236">
    <property type="entry name" value="Ubiquitin-like"/>
    <property type="match status" value="1"/>
</dbReference>
<dbReference type="SUPFAM" id="SSF53098">
    <property type="entry name" value="Ribonuclease H-like"/>
    <property type="match status" value="1"/>
</dbReference>
<keyword evidence="5" id="KW-1185">Reference proteome</keyword>
<protein>
    <recommendedName>
        <fullName evidence="6">Ubiquitin-like domain-containing protein</fullName>
    </recommendedName>
</protein>
<dbReference type="Proteomes" id="UP000324897">
    <property type="component" value="Unassembled WGS sequence"/>
</dbReference>
<evidence type="ECO:0000313" key="5">
    <source>
        <dbReference type="Proteomes" id="UP000324897"/>
    </source>
</evidence>
<feature type="compositionally biased region" description="Basic and acidic residues" evidence="1">
    <location>
        <begin position="1"/>
        <end position="15"/>
    </location>
</feature>
<dbReference type="Pfam" id="PF02171">
    <property type="entry name" value="Piwi"/>
    <property type="match status" value="1"/>
</dbReference>
<dbReference type="PROSITE" id="PS50053">
    <property type="entry name" value="UBIQUITIN_2"/>
    <property type="match status" value="1"/>
</dbReference>
<accession>A0A5J9T0B0</accession>
<feature type="domain" description="Piwi" evidence="3">
    <location>
        <begin position="156"/>
        <end position="217"/>
    </location>
</feature>
<organism evidence="4 5">
    <name type="scientific">Eragrostis curvula</name>
    <name type="common">weeping love grass</name>
    <dbReference type="NCBI Taxonomy" id="38414"/>
    <lineage>
        <taxon>Eukaryota</taxon>
        <taxon>Viridiplantae</taxon>
        <taxon>Streptophyta</taxon>
        <taxon>Embryophyta</taxon>
        <taxon>Tracheophyta</taxon>
        <taxon>Spermatophyta</taxon>
        <taxon>Magnoliopsida</taxon>
        <taxon>Liliopsida</taxon>
        <taxon>Poales</taxon>
        <taxon>Poaceae</taxon>
        <taxon>PACMAD clade</taxon>
        <taxon>Chloridoideae</taxon>
        <taxon>Eragrostideae</taxon>
        <taxon>Eragrostidinae</taxon>
        <taxon>Eragrostis</taxon>
    </lineage>
</organism>
<name>A0A5J9T0B0_9POAL</name>
<dbReference type="InterPro" id="IPR000626">
    <property type="entry name" value="Ubiquitin-like_dom"/>
</dbReference>
<evidence type="ECO:0000259" key="2">
    <source>
        <dbReference type="PROSITE" id="PS50053"/>
    </source>
</evidence>
<evidence type="ECO:0008006" key="6">
    <source>
        <dbReference type="Google" id="ProtNLM"/>
    </source>
</evidence>
<dbReference type="Gramene" id="TVU04703">
    <property type="protein sequence ID" value="TVU04703"/>
    <property type="gene ID" value="EJB05_47834"/>
</dbReference>